<dbReference type="PROSITE" id="PS01173">
    <property type="entry name" value="LIPASE_GDXG_HIS"/>
    <property type="match status" value="1"/>
</dbReference>
<dbReference type="Gene3D" id="3.40.50.1820">
    <property type="entry name" value="alpha/beta hydrolase"/>
    <property type="match status" value="1"/>
</dbReference>
<name>A0A401RD65_STRNR</name>
<gene>
    <name evidence="6" type="ORF">SALB_08361</name>
</gene>
<protein>
    <submittedName>
        <fullName evidence="6">Putative lipase/esterase</fullName>
    </submittedName>
</protein>
<evidence type="ECO:0000313" key="6">
    <source>
        <dbReference type="EMBL" id="GCB95555.1"/>
    </source>
</evidence>
<dbReference type="Proteomes" id="UP000288351">
    <property type="component" value="Unassembled WGS sequence"/>
</dbReference>
<evidence type="ECO:0000259" key="5">
    <source>
        <dbReference type="Pfam" id="PF07859"/>
    </source>
</evidence>
<comment type="similarity">
    <text evidence="1">Belongs to the 'GDXG' lipolytic enzyme family.</text>
</comment>
<dbReference type="FunFam" id="3.40.50.1820:FF:000089">
    <property type="entry name" value="Alpha/beta hydrolase"/>
    <property type="match status" value="1"/>
</dbReference>
<feature type="region of interest" description="Disordered" evidence="4">
    <location>
        <begin position="1"/>
        <end position="83"/>
    </location>
</feature>
<dbReference type="InterPro" id="IPR033140">
    <property type="entry name" value="Lipase_GDXG_put_SER_AS"/>
</dbReference>
<dbReference type="AlphaFoldDB" id="A0A401RD65"/>
<organism evidence="6 7">
    <name type="scientific">Streptomyces noursei</name>
    <name type="common">Streptomyces albulus</name>
    <dbReference type="NCBI Taxonomy" id="1971"/>
    <lineage>
        <taxon>Bacteria</taxon>
        <taxon>Bacillati</taxon>
        <taxon>Actinomycetota</taxon>
        <taxon>Actinomycetes</taxon>
        <taxon>Kitasatosporales</taxon>
        <taxon>Streptomycetaceae</taxon>
        <taxon>Streptomyces</taxon>
    </lineage>
</organism>
<dbReference type="InterPro" id="IPR002168">
    <property type="entry name" value="Lipase_GDXG_HIS_AS"/>
</dbReference>
<dbReference type="GO" id="GO:0016787">
    <property type="term" value="F:hydrolase activity"/>
    <property type="evidence" value="ECO:0007669"/>
    <property type="project" value="UniProtKB-KW"/>
</dbReference>
<dbReference type="EMBL" id="BHXC01000007">
    <property type="protein sequence ID" value="GCB95555.1"/>
    <property type="molecule type" value="Genomic_DNA"/>
</dbReference>
<dbReference type="SUPFAM" id="SSF53474">
    <property type="entry name" value="alpha/beta-Hydrolases"/>
    <property type="match status" value="1"/>
</dbReference>
<dbReference type="PANTHER" id="PTHR48081">
    <property type="entry name" value="AB HYDROLASE SUPERFAMILY PROTEIN C4A8.06C"/>
    <property type="match status" value="1"/>
</dbReference>
<comment type="caution">
    <text evidence="6">The sequence shown here is derived from an EMBL/GenBank/DDBJ whole genome shotgun (WGS) entry which is preliminary data.</text>
</comment>
<accession>A0A401RD65</accession>
<proteinExistence type="inferred from homology"/>
<dbReference type="Pfam" id="PF07859">
    <property type="entry name" value="Abhydrolase_3"/>
    <property type="match status" value="1"/>
</dbReference>
<evidence type="ECO:0000256" key="3">
    <source>
        <dbReference type="PROSITE-ProRule" id="PRU10038"/>
    </source>
</evidence>
<keyword evidence="2" id="KW-0378">Hydrolase</keyword>
<reference evidence="6 7" key="1">
    <citation type="journal article" date="2019" name="Microbiol. Resour. Announc.">
        <title>Draft Genome Sequence of the Most Traditional epsilon-Poly-l-Lysine Producer, Streptomyces albulus NBRC14147.</title>
        <authorList>
            <person name="Yamanaka K."/>
            <person name="Hamano Y."/>
        </authorList>
    </citation>
    <scope>NUCLEOTIDE SEQUENCE [LARGE SCALE GENOMIC DNA]</scope>
    <source>
        <strain evidence="6 7">NBRC 14147</strain>
    </source>
</reference>
<dbReference type="PANTHER" id="PTHR48081:SF8">
    <property type="entry name" value="ALPHA_BETA HYDROLASE FOLD-3 DOMAIN-CONTAINING PROTEIN-RELATED"/>
    <property type="match status" value="1"/>
</dbReference>
<evidence type="ECO:0000256" key="2">
    <source>
        <dbReference type="ARBA" id="ARBA00022801"/>
    </source>
</evidence>
<dbReference type="InterPro" id="IPR029058">
    <property type="entry name" value="AB_hydrolase_fold"/>
</dbReference>
<dbReference type="PROSITE" id="PS01174">
    <property type="entry name" value="LIPASE_GDXG_SER"/>
    <property type="match status" value="1"/>
</dbReference>
<evidence type="ECO:0000313" key="7">
    <source>
        <dbReference type="Proteomes" id="UP000288351"/>
    </source>
</evidence>
<dbReference type="InterPro" id="IPR013094">
    <property type="entry name" value="AB_hydrolase_3"/>
</dbReference>
<evidence type="ECO:0000256" key="1">
    <source>
        <dbReference type="ARBA" id="ARBA00010515"/>
    </source>
</evidence>
<dbReference type="InterPro" id="IPR050300">
    <property type="entry name" value="GDXG_lipolytic_enzyme"/>
</dbReference>
<feature type="domain" description="Alpha/beta hydrolase fold-3" evidence="5">
    <location>
        <begin position="94"/>
        <end position="300"/>
    </location>
</feature>
<sequence length="332" mass="34578">MTDARPGPASGAPDPLPPLARRIVDAMSADFPDPARGPLDAGALRRASRAAPPEPGDGTVTSTDRTVPGPPGAPALPLRVYRPDAPATGPRPLVVFFHGGGWVLCDLDTHDGLCRQLARRCDAVVVSVDYRRAPEDRFPAAAEDAYAATGWAVAHAAELGCDPARVAVAGDSSGGNLAAAVTLMTRDRGGPPLAAQLLAYPALDPRLAGRSPVDYATGFFHTTAHMQWYWDQYLGPDGDREHPYAAPGRATDLTGLPPALLVLPECDPLRDEGRAYGRALRAAGVAVRVDEHPGTFHGFLGAVGALPAADAALEAATAWLSGTLCDRGVTSR</sequence>
<dbReference type="RefSeq" id="WP_020930303.1">
    <property type="nucleotide sequence ID" value="NZ_BHXC01000007.1"/>
</dbReference>
<feature type="active site" evidence="3">
    <location>
        <position position="172"/>
    </location>
</feature>
<evidence type="ECO:0000256" key="4">
    <source>
        <dbReference type="SAM" id="MobiDB-lite"/>
    </source>
</evidence>